<proteinExistence type="predicted"/>
<dbReference type="Gene3D" id="1.10.4020.10">
    <property type="entry name" value="DNA breaking-rejoining enzymes"/>
    <property type="match status" value="1"/>
</dbReference>
<dbReference type="InterPro" id="IPR003309">
    <property type="entry name" value="SCAN_dom"/>
</dbReference>
<dbReference type="InterPro" id="IPR038269">
    <property type="entry name" value="SCAN_sf"/>
</dbReference>
<gene>
    <name evidence="2" type="ORF">ACEWY4_004345</name>
</gene>
<keyword evidence="3" id="KW-1185">Reference proteome</keyword>
<accession>A0ABD1KLS9</accession>
<name>A0ABD1KLS9_9TELE</name>
<dbReference type="SUPFAM" id="SSF47353">
    <property type="entry name" value="Retrovirus capsid dimerization domain-like"/>
    <property type="match status" value="1"/>
</dbReference>
<dbReference type="Proteomes" id="UP001591681">
    <property type="component" value="Unassembled WGS sequence"/>
</dbReference>
<dbReference type="PROSITE" id="PS50804">
    <property type="entry name" value="SCAN_BOX"/>
    <property type="match status" value="1"/>
</dbReference>
<sequence length="96" mass="10774">MSVQEGETVRELQSRLMDLYQEWMCPSSKVKKEIGDTIVLKQFVCMLNSELLVGHNPQIRPVSSGGRFLALWLTRLLGLASCALVDEARTCCDSEL</sequence>
<protein>
    <recommendedName>
        <fullName evidence="1">SCAN box domain-containing protein</fullName>
    </recommendedName>
</protein>
<evidence type="ECO:0000313" key="2">
    <source>
        <dbReference type="EMBL" id="KAL2099951.1"/>
    </source>
</evidence>
<dbReference type="EMBL" id="JBHFQA010000004">
    <property type="protein sequence ID" value="KAL2099951.1"/>
    <property type="molecule type" value="Genomic_DNA"/>
</dbReference>
<reference evidence="2 3" key="1">
    <citation type="submission" date="2024-09" db="EMBL/GenBank/DDBJ databases">
        <title>A chromosome-level genome assembly of Gray's grenadier anchovy, Coilia grayii.</title>
        <authorList>
            <person name="Fu Z."/>
        </authorList>
    </citation>
    <scope>NUCLEOTIDE SEQUENCE [LARGE SCALE GENOMIC DNA]</scope>
    <source>
        <strain evidence="2">G4</strain>
        <tissue evidence="2">Muscle</tissue>
    </source>
</reference>
<dbReference type="AlphaFoldDB" id="A0ABD1KLS9"/>
<dbReference type="Pfam" id="PF02023">
    <property type="entry name" value="SCAN"/>
    <property type="match status" value="1"/>
</dbReference>
<comment type="caution">
    <text evidence="2">The sequence shown here is derived from an EMBL/GenBank/DDBJ whole genome shotgun (WGS) entry which is preliminary data.</text>
</comment>
<organism evidence="2 3">
    <name type="scientific">Coilia grayii</name>
    <name type="common">Gray's grenadier anchovy</name>
    <dbReference type="NCBI Taxonomy" id="363190"/>
    <lineage>
        <taxon>Eukaryota</taxon>
        <taxon>Metazoa</taxon>
        <taxon>Chordata</taxon>
        <taxon>Craniata</taxon>
        <taxon>Vertebrata</taxon>
        <taxon>Euteleostomi</taxon>
        <taxon>Actinopterygii</taxon>
        <taxon>Neopterygii</taxon>
        <taxon>Teleostei</taxon>
        <taxon>Clupei</taxon>
        <taxon>Clupeiformes</taxon>
        <taxon>Clupeoidei</taxon>
        <taxon>Engraulidae</taxon>
        <taxon>Coilinae</taxon>
        <taxon>Coilia</taxon>
    </lineage>
</organism>
<feature type="domain" description="SCAN box" evidence="1">
    <location>
        <begin position="4"/>
        <end position="51"/>
    </location>
</feature>
<evidence type="ECO:0000259" key="1">
    <source>
        <dbReference type="PROSITE" id="PS50804"/>
    </source>
</evidence>
<evidence type="ECO:0000313" key="3">
    <source>
        <dbReference type="Proteomes" id="UP001591681"/>
    </source>
</evidence>